<dbReference type="EMBL" id="PUJU01000001">
    <property type="protein sequence ID" value="NHB86201.1"/>
    <property type="molecule type" value="Genomic_DNA"/>
</dbReference>
<proteinExistence type="predicted"/>
<evidence type="ECO:0000256" key="1">
    <source>
        <dbReference type="SAM" id="Phobius"/>
    </source>
</evidence>
<evidence type="ECO:0000313" key="3">
    <source>
        <dbReference type="Proteomes" id="UP000697802"/>
    </source>
</evidence>
<dbReference type="RefSeq" id="WP_133813639.1">
    <property type="nucleotide sequence ID" value="NZ_CAWPIF010000001.1"/>
</dbReference>
<gene>
    <name evidence="2" type="ORF">C5471_00070</name>
</gene>
<keyword evidence="1" id="KW-1133">Transmembrane helix</keyword>
<dbReference type="Proteomes" id="UP000697802">
    <property type="component" value="Unassembled WGS sequence"/>
</dbReference>
<sequence>MNLYSIAFGFISGVIITIIAAIINHKIKIKSETENKIRNSEYKIMLKLGELYQEYFWLATNELHKKKTDDSIIVNIYNIATDIAKELHENESSEFTEDLLRIIYDESYDTYNNRWKDMANLSDRMAKKLVPQHNAIIKRINDENITLMAQPSFISKAPASSRFRFRI</sequence>
<protein>
    <submittedName>
        <fullName evidence="2">Uncharacterized protein</fullName>
    </submittedName>
</protein>
<evidence type="ECO:0000313" key="2">
    <source>
        <dbReference type="EMBL" id="NHB86201.1"/>
    </source>
</evidence>
<organism evidence="2 3">
    <name type="scientific">Photorhabdus tasmaniensis</name>
    <dbReference type="NCBI Taxonomy" id="1004159"/>
    <lineage>
        <taxon>Bacteria</taxon>
        <taxon>Pseudomonadati</taxon>
        <taxon>Pseudomonadota</taxon>
        <taxon>Gammaproteobacteria</taxon>
        <taxon>Enterobacterales</taxon>
        <taxon>Morganellaceae</taxon>
        <taxon>Photorhabdus</taxon>
    </lineage>
</organism>
<accession>A0ABX0GD15</accession>
<reference evidence="2 3" key="1">
    <citation type="submission" date="2018-02" db="EMBL/GenBank/DDBJ databases">
        <authorList>
            <person name="Machado R.A."/>
        </authorList>
    </citation>
    <scope>NUCLEOTIDE SEQUENCE [LARGE SCALE GENOMIC DNA]</scope>
    <source>
        <strain evidence="2 3">T327</strain>
    </source>
</reference>
<feature type="transmembrane region" description="Helical" evidence="1">
    <location>
        <begin position="6"/>
        <end position="23"/>
    </location>
</feature>
<comment type="caution">
    <text evidence="2">The sequence shown here is derived from an EMBL/GenBank/DDBJ whole genome shotgun (WGS) entry which is preliminary data.</text>
</comment>
<keyword evidence="1" id="KW-0472">Membrane</keyword>
<name>A0ABX0GD15_9GAMM</name>
<keyword evidence="3" id="KW-1185">Reference proteome</keyword>
<keyword evidence="1" id="KW-0812">Transmembrane</keyword>